<dbReference type="InterPro" id="IPR025505">
    <property type="entry name" value="FHIPEP_CS"/>
</dbReference>
<dbReference type="Pfam" id="PF00771">
    <property type="entry name" value="FHIPEP"/>
    <property type="match status" value="1"/>
</dbReference>
<dbReference type="PROSITE" id="PS00994">
    <property type="entry name" value="FHIPEP"/>
    <property type="match status" value="1"/>
</dbReference>
<dbReference type="AlphaFoldDB" id="A0A0M2NEC3"/>
<dbReference type="OrthoDB" id="9759185at2"/>
<dbReference type="InterPro" id="IPR042194">
    <property type="entry name" value="FHIPEP_1"/>
</dbReference>
<dbReference type="PRINTS" id="PR00949">
    <property type="entry name" value="TYPE3IMAPROT"/>
</dbReference>
<protein>
    <recommendedName>
        <fullName evidence="7">Flagellar biosynthesis protein FlhA</fullName>
    </recommendedName>
</protein>
<dbReference type="PATRIC" id="fig|270498.16.peg.1499"/>
<keyword evidence="7" id="KW-1005">Bacterial flagellum biogenesis</keyword>
<keyword evidence="7" id="KW-1006">Bacterial flagellum protein export</keyword>
<dbReference type="NCBIfam" id="TIGR01398">
    <property type="entry name" value="FlhA"/>
    <property type="match status" value="1"/>
</dbReference>
<feature type="transmembrane region" description="Helical" evidence="7">
    <location>
        <begin position="30"/>
        <end position="49"/>
    </location>
</feature>
<dbReference type="InterPro" id="IPR006301">
    <property type="entry name" value="FlhA"/>
</dbReference>
<evidence type="ECO:0000256" key="3">
    <source>
        <dbReference type="ARBA" id="ARBA00022475"/>
    </source>
</evidence>
<comment type="subcellular location">
    <subcellularLocation>
        <location evidence="1 7">Cell membrane</location>
        <topology evidence="1 7">Multi-pass membrane protein</topology>
    </subcellularLocation>
</comment>
<keyword evidence="7" id="KW-0653">Protein transport</keyword>
<dbReference type="PANTHER" id="PTHR30161">
    <property type="entry name" value="FLAGELLAR EXPORT PROTEIN, MEMBRANE FLHA SUBUNIT-RELATED"/>
    <property type="match status" value="1"/>
</dbReference>
<evidence type="ECO:0000256" key="1">
    <source>
        <dbReference type="ARBA" id="ARBA00004651"/>
    </source>
</evidence>
<comment type="function">
    <text evidence="7">Required for formation of the rod structure of the flagellar apparatus. Together with FliI and FliH, may constitute the export apparatus of flagellin.</text>
</comment>
<organism evidence="8 9">
    <name type="scientific">Christensenella hongkongensis</name>
    <dbReference type="NCBI Taxonomy" id="270498"/>
    <lineage>
        <taxon>Bacteria</taxon>
        <taxon>Bacillati</taxon>
        <taxon>Bacillota</taxon>
        <taxon>Clostridia</taxon>
        <taxon>Christensenellales</taxon>
        <taxon>Christensenellaceae</taxon>
        <taxon>Christensenella</taxon>
    </lineage>
</organism>
<dbReference type="GO" id="GO:0005886">
    <property type="term" value="C:plasma membrane"/>
    <property type="evidence" value="ECO:0007669"/>
    <property type="project" value="UniProtKB-SubCell"/>
</dbReference>
<sequence length="684" mass="74502">MKIKDAGIAFVVLIVVLLIIIPLPPVLLDVLLVVNISTSLLVLLMTLYVHEALDFAGFPSLLLILTLFRLGLNIASTRLILGNGGNAGSVIEAFGSFATGGNLVVGIIIFLIIIVIQFVVITKGAERVAEVSARFTLDAMPGKQMAIDADLNSGLINEQQARERREKISNEADFYGAMDGSSKFVKGDAVVGILVTVINIVGGLIIGSMNGDGAPFDEILQTYTIATIGDGLVSQIPALMVSTATGIIVTRAASQSNLGRDLINQLTRQPYVFIMLGIMLIFISLIPGLPKPPIFIVAGLVLVIGIVLLRANKKPEQQAQEEDKALAAAREKRKPENVTALLQVELIGIEMGYGLVPLVDTSQGGDLLERVVMIRRQCAIDLGIIVPVIRIRDNIQLSTNEYVIKIKGVEVAKGEVMLDHVLALSTNDVKGKLQGIDTVEPTFGLPAVWIPESEREKAELLGYTTVDAPSVIATHLTETIKRHCFELLTRQQVQTLVDNLKTTQPALVDETVPKLFSLGEIQKILANLLRENIPIRDMGTILETLADCGAVVRDIDLLTEYVRKSLYRTISKRFVPDDKARVITLDPSLEKLIADKTKQTEQGTYVALTQGEIQKIFSSLKAVIEKMNQMGITPIVLTSPLVRRQFKNVTSQMIPDLIVLSYNELDNNVEVFSDGVISITPDQQ</sequence>
<keyword evidence="4 7" id="KW-0812">Transmembrane</keyword>
<feature type="transmembrane region" description="Helical" evidence="7">
    <location>
        <begin position="61"/>
        <end position="81"/>
    </location>
</feature>
<dbReference type="STRING" id="270498.CHK_1984"/>
<comment type="caution">
    <text evidence="8">The sequence shown here is derived from an EMBL/GenBank/DDBJ whole genome shotgun (WGS) entry which is preliminary data.</text>
</comment>
<keyword evidence="8" id="KW-0966">Cell projection</keyword>
<feature type="transmembrane region" description="Helical" evidence="7">
    <location>
        <begin position="101"/>
        <end position="121"/>
    </location>
</feature>
<keyword evidence="5 7" id="KW-1133">Transmembrane helix</keyword>
<feature type="transmembrane region" description="Helical" evidence="7">
    <location>
        <begin position="271"/>
        <end position="288"/>
    </location>
</feature>
<dbReference type="InterPro" id="IPR042193">
    <property type="entry name" value="FHIPEP_3"/>
</dbReference>
<dbReference type="GO" id="GO:0044780">
    <property type="term" value="P:bacterial-type flagellum assembly"/>
    <property type="evidence" value="ECO:0007669"/>
    <property type="project" value="InterPro"/>
</dbReference>
<name>A0A0M2NEC3_9FIRM</name>
<feature type="transmembrane region" description="Helical" evidence="7">
    <location>
        <begin position="189"/>
        <end position="211"/>
    </location>
</feature>
<dbReference type="Proteomes" id="UP000034076">
    <property type="component" value="Unassembled WGS sequence"/>
</dbReference>
<evidence type="ECO:0000256" key="7">
    <source>
        <dbReference type="RuleBase" id="RU364093"/>
    </source>
</evidence>
<dbReference type="InterPro" id="IPR042196">
    <property type="entry name" value="FHIPEP_4"/>
</dbReference>
<dbReference type="RefSeq" id="WP_046443834.1">
    <property type="nucleotide sequence ID" value="NZ_CAUERS010000133.1"/>
</dbReference>
<feature type="transmembrane region" description="Helical" evidence="7">
    <location>
        <begin position="7"/>
        <end position="24"/>
    </location>
</feature>
<keyword evidence="6 7" id="KW-0472">Membrane</keyword>
<keyword evidence="8" id="KW-0969">Cilium</keyword>
<dbReference type="PIRSF" id="PIRSF005419">
    <property type="entry name" value="FlhA"/>
    <property type="match status" value="1"/>
</dbReference>
<proteinExistence type="inferred from homology"/>
<dbReference type="Gene3D" id="1.10.8.540">
    <property type="entry name" value="FHIPEP family, domain 3"/>
    <property type="match status" value="1"/>
</dbReference>
<dbReference type="PANTHER" id="PTHR30161:SF1">
    <property type="entry name" value="FLAGELLAR BIOSYNTHESIS PROTEIN FLHA-RELATED"/>
    <property type="match status" value="1"/>
</dbReference>
<dbReference type="GO" id="GO:0009306">
    <property type="term" value="P:protein secretion"/>
    <property type="evidence" value="ECO:0007669"/>
    <property type="project" value="InterPro"/>
</dbReference>
<dbReference type="Gene3D" id="3.40.50.12790">
    <property type="entry name" value="FHIPEP family, domain 4"/>
    <property type="match status" value="1"/>
</dbReference>
<keyword evidence="3 7" id="KW-1003">Cell membrane</keyword>
<evidence type="ECO:0000256" key="6">
    <source>
        <dbReference type="ARBA" id="ARBA00023136"/>
    </source>
</evidence>
<keyword evidence="8" id="KW-0282">Flagellum</keyword>
<dbReference type="Gene3D" id="3.40.30.60">
    <property type="entry name" value="FHIPEP family, domain 1"/>
    <property type="match status" value="1"/>
</dbReference>
<feature type="transmembrane region" description="Helical" evidence="7">
    <location>
        <begin position="231"/>
        <end position="250"/>
    </location>
</feature>
<accession>A0A0M2NEC3</accession>
<evidence type="ECO:0000313" key="8">
    <source>
        <dbReference type="EMBL" id="KKI50518.1"/>
    </source>
</evidence>
<feature type="transmembrane region" description="Helical" evidence="7">
    <location>
        <begin position="294"/>
        <end position="311"/>
    </location>
</feature>
<evidence type="ECO:0000313" key="9">
    <source>
        <dbReference type="Proteomes" id="UP000034076"/>
    </source>
</evidence>
<keyword evidence="9" id="KW-1185">Reference proteome</keyword>
<dbReference type="EMBL" id="LAYJ01000105">
    <property type="protein sequence ID" value="KKI50518.1"/>
    <property type="molecule type" value="Genomic_DNA"/>
</dbReference>
<dbReference type="InterPro" id="IPR001712">
    <property type="entry name" value="T3SS_FHIPEP"/>
</dbReference>
<evidence type="ECO:0000256" key="2">
    <source>
        <dbReference type="ARBA" id="ARBA00008835"/>
    </source>
</evidence>
<comment type="similarity">
    <text evidence="2 7">Belongs to the FHIPEP (flagella/HR/invasion proteins export pore) family.</text>
</comment>
<keyword evidence="7" id="KW-0813">Transport</keyword>
<gene>
    <name evidence="7" type="primary">flhA</name>
    <name evidence="8" type="ORF">CHK_1984</name>
</gene>
<reference evidence="8 9" key="1">
    <citation type="submission" date="2015-04" db="EMBL/GenBank/DDBJ databases">
        <title>Draft genome sequence of bacteremic isolate Catabacter hongkongensis type strain HKU16T.</title>
        <authorList>
            <person name="Lau S.K."/>
            <person name="Teng J.L."/>
            <person name="Huang Y."/>
            <person name="Curreem S.O."/>
            <person name="Tsui S.K."/>
            <person name="Woo P.C."/>
        </authorList>
    </citation>
    <scope>NUCLEOTIDE SEQUENCE [LARGE SCALE GENOMIC DNA]</scope>
    <source>
        <strain evidence="8 9">HKU16</strain>
    </source>
</reference>
<evidence type="ECO:0000256" key="4">
    <source>
        <dbReference type="ARBA" id="ARBA00022692"/>
    </source>
</evidence>
<evidence type="ECO:0000256" key="5">
    <source>
        <dbReference type="ARBA" id="ARBA00022989"/>
    </source>
</evidence>